<dbReference type="PANTHER" id="PTHR38016">
    <property type="entry name" value="UNNAMED PRODUCT"/>
    <property type="match status" value="1"/>
</dbReference>
<feature type="transmembrane region" description="Helical" evidence="1">
    <location>
        <begin position="20"/>
        <end position="40"/>
    </location>
</feature>
<dbReference type="PANTHER" id="PTHR38016:SF1">
    <property type="entry name" value="LIMITING CO2-INDUCIBLE PROTEIN B_C BETA CARBONYIC ANHYDRASE DOMAIN-CONTAINING PROTEIN"/>
    <property type="match status" value="1"/>
</dbReference>
<dbReference type="AlphaFoldDB" id="A0A7S4T8T0"/>
<keyword evidence="1" id="KW-0812">Transmembrane</keyword>
<evidence type="ECO:0000259" key="2">
    <source>
        <dbReference type="Pfam" id="PF18599"/>
    </source>
</evidence>
<gene>
    <name evidence="3" type="ORF">AMON00008_LOCUS64822</name>
</gene>
<keyword evidence="1" id="KW-1133">Transmembrane helix</keyword>
<evidence type="ECO:0000256" key="1">
    <source>
        <dbReference type="SAM" id="Phobius"/>
    </source>
</evidence>
<proteinExistence type="predicted"/>
<reference evidence="3" key="1">
    <citation type="submission" date="2021-01" db="EMBL/GenBank/DDBJ databases">
        <authorList>
            <person name="Corre E."/>
            <person name="Pelletier E."/>
            <person name="Niang G."/>
            <person name="Scheremetjew M."/>
            <person name="Finn R."/>
            <person name="Kale V."/>
            <person name="Holt S."/>
            <person name="Cochrane G."/>
            <person name="Meng A."/>
            <person name="Brown T."/>
            <person name="Cohen L."/>
        </authorList>
    </citation>
    <scope>NUCLEOTIDE SEQUENCE</scope>
    <source>
        <strain evidence="3">CCMP3105</strain>
    </source>
</reference>
<protein>
    <recommendedName>
        <fullName evidence="2">Limiting CO2-inducible protein B/C beta carbonyic anhydrase domain-containing protein</fullName>
    </recommendedName>
</protein>
<organism evidence="3">
    <name type="scientific">Alexandrium monilatum</name>
    <dbReference type="NCBI Taxonomy" id="311494"/>
    <lineage>
        <taxon>Eukaryota</taxon>
        <taxon>Sar</taxon>
        <taxon>Alveolata</taxon>
        <taxon>Dinophyceae</taxon>
        <taxon>Gonyaulacales</taxon>
        <taxon>Pyrocystaceae</taxon>
        <taxon>Alexandrium</taxon>
    </lineage>
</organism>
<name>A0A7S4T8T0_9DINO</name>
<dbReference type="EMBL" id="HBNR01090339">
    <property type="protein sequence ID" value="CAE4669185.1"/>
    <property type="molecule type" value="Transcribed_RNA"/>
</dbReference>
<dbReference type="Pfam" id="PF18599">
    <property type="entry name" value="LCIB_C_CA"/>
    <property type="match status" value="1"/>
</dbReference>
<keyword evidence="1" id="KW-0472">Membrane</keyword>
<evidence type="ECO:0000313" key="3">
    <source>
        <dbReference type="EMBL" id="CAE4669185.1"/>
    </source>
</evidence>
<feature type="domain" description="Limiting CO2-inducible protein B/C beta carbonyic anhydrase" evidence="2">
    <location>
        <begin position="73"/>
        <end position="287"/>
    </location>
</feature>
<accession>A0A7S4T8T0</accession>
<sequence length="301" mass="32608">MARQQQGHAEQAHRGGRRLLRGLALPAAALAAMALVQRLVRPGIAEEVEPQVNFLGSKRREMADVARKSFPGAMTGSTVMARMLEKVEPYGLKWDNTVYGQSLCSDEINSDRGHLSVLLTRYFGHSFHLGGIGGAPYVGKTGFGAFSHHVPDDGHVVVVFGPHIGISPTGELGKFLRVGQSALSTSCGAVIAAYSQCTSGANLPADPQDMMQSWLRGQLKPHCPEIEKSVNPMKDLVMKAYREIEAEVMRIVNTDYGSGHLVLLGGIQINMPHSMRGFFAPMHFSIRSAGKEPVDLMSAFD</sequence>
<dbReference type="InterPro" id="IPR040703">
    <property type="entry name" value="LCIB/C_CA"/>
</dbReference>